<keyword evidence="4" id="KW-0560">Oxidoreductase</keyword>
<organism evidence="6 7">
    <name type="scientific">Brevibacillus panacihumi</name>
    <dbReference type="NCBI Taxonomy" id="497735"/>
    <lineage>
        <taxon>Bacteria</taxon>
        <taxon>Bacillati</taxon>
        <taxon>Bacillota</taxon>
        <taxon>Bacilli</taxon>
        <taxon>Bacillales</taxon>
        <taxon>Paenibacillaceae</taxon>
        <taxon>Brevibacillus</taxon>
    </lineage>
</organism>
<name>A0A3M8CPS5_9BACL</name>
<feature type="domain" description="FAD-dependent oxidoreductase 2 FAD-binding" evidence="5">
    <location>
        <begin position="14"/>
        <end position="525"/>
    </location>
</feature>
<dbReference type="InterPro" id="IPR003953">
    <property type="entry name" value="FAD-dep_OxRdtase_2_FAD-bd"/>
</dbReference>
<dbReference type="SUPFAM" id="SSF56425">
    <property type="entry name" value="Succinate dehydrogenase/fumarate reductase flavoprotein, catalytic domain"/>
    <property type="match status" value="1"/>
</dbReference>
<dbReference type="SUPFAM" id="SSF51905">
    <property type="entry name" value="FAD/NAD(P)-binding domain"/>
    <property type="match status" value="1"/>
</dbReference>
<dbReference type="Gene3D" id="3.50.50.60">
    <property type="entry name" value="FAD/NAD(P)-binding domain"/>
    <property type="match status" value="2"/>
</dbReference>
<dbReference type="RefSeq" id="WP_122913907.1">
    <property type="nucleotide sequence ID" value="NZ_RHHT01000029.1"/>
</dbReference>
<dbReference type="AlphaFoldDB" id="A0A3M8CPS5"/>
<evidence type="ECO:0000259" key="5">
    <source>
        <dbReference type="Pfam" id="PF00890"/>
    </source>
</evidence>
<dbReference type="InterPro" id="IPR050315">
    <property type="entry name" value="FAD-oxidoreductase_2"/>
</dbReference>
<dbReference type="GO" id="GO:0033765">
    <property type="term" value="F:steroid dehydrogenase activity, acting on the CH-CH group of donors"/>
    <property type="evidence" value="ECO:0007669"/>
    <property type="project" value="UniProtKB-ARBA"/>
</dbReference>
<dbReference type="PRINTS" id="PR00411">
    <property type="entry name" value="PNDRDTASEI"/>
</dbReference>
<reference evidence="6 7" key="1">
    <citation type="submission" date="2018-10" db="EMBL/GenBank/DDBJ databases">
        <title>Phylogenomics of Brevibacillus.</title>
        <authorList>
            <person name="Dunlap C."/>
        </authorList>
    </citation>
    <scope>NUCLEOTIDE SEQUENCE [LARGE SCALE GENOMIC DNA]</scope>
    <source>
        <strain evidence="6 7">JCM 15085</strain>
    </source>
</reference>
<dbReference type="InterPro" id="IPR036188">
    <property type="entry name" value="FAD/NAD-bd_sf"/>
</dbReference>
<dbReference type="EMBL" id="RHHT01000029">
    <property type="protein sequence ID" value="RNB77643.1"/>
    <property type="molecule type" value="Genomic_DNA"/>
</dbReference>
<dbReference type="Pfam" id="PF00890">
    <property type="entry name" value="FAD_binding_2"/>
    <property type="match status" value="1"/>
</dbReference>
<accession>A0A3M8CPS5</accession>
<dbReference type="Proteomes" id="UP000281915">
    <property type="component" value="Unassembled WGS sequence"/>
</dbReference>
<evidence type="ECO:0000256" key="4">
    <source>
        <dbReference type="ARBA" id="ARBA00023002"/>
    </source>
</evidence>
<dbReference type="PANTHER" id="PTHR43400">
    <property type="entry name" value="FUMARATE REDUCTASE"/>
    <property type="match status" value="1"/>
</dbReference>
<evidence type="ECO:0000256" key="3">
    <source>
        <dbReference type="ARBA" id="ARBA00022827"/>
    </source>
</evidence>
<comment type="cofactor">
    <cofactor evidence="1">
        <name>FAD</name>
        <dbReference type="ChEBI" id="CHEBI:57692"/>
    </cofactor>
</comment>
<keyword evidence="2" id="KW-0285">Flavoprotein</keyword>
<proteinExistence type="predicted"/>
<dbReference type="PANTHER" id="PTHR43400:SF10">
    <property type="entry name" value="3-OXOSTEROID 1-DEHYDROGENASE"/>
    <property type="match status" value="1"/>
</dbReference>
<keyword evidence="3" id="KW-0274">FAD</keyword>
<sequence>MTTKRPQKWDREVDVLVLGTGGAALTAAILAHDQGAQVLVLEKASQIGGTTAFSGGIPWIPLNRYMKELGIEDTREEALQYIKRLTGGKEPDAELLEVYVDNGWKMIDYLHENTPLRFKVPRGYGDYYGDLPGGKREGRSIDPKPFELNQLGEWAAYVRANPIFPPLTLEEGGATDPTQIDFNIVAERMENNIVTMGRSLIGSLFKGLLDRGIEVLRETPGKELVMNDEGEVIGVRAEQEGKDLFVGARKGVILASGGFEWNQELVRAFLKGHVTHPLSPPSNEGDALIMAMEAGAALGNMSEAWWYPAMQDPTIEYEGHVLNQIGSGRNLAHSIIVNRSGKRFVNEGTTYMDMPKAFYTYDQVTQTWPNEPPVWMVFDSNLKDSALILTMMPGEPAPDWIAQADTIRELAEKIEVDADGLEETVKRFNGYAEKGEDPDFHRGTVYFENFAAGGGSPEFNLGPIEKAPFYALPIYYGTLGTNGGPRINADGQVISLRGKPISGLYAAGNAAMGILGQTYPGAGGTIGPAMTFGYLAGQAAGKAASRNI</sequence>
<evidence type="ECO:0000256" key="1">
    <source>
        <dbReference type="ARBA" id="ARBA00001974"/>
    </source>
</evidence>
<evidence type="ECO:0000313" key="7">
    <source>
        <dbReference type="Proteomes" id="UP000281915"/>
    </source>
</evidence>
<gene>
    <name evidence="6" type="ORF">EDM58_14285</name>
</gene>
<comment type="caution">
    <text evidence="6">The sequence shown here is derived from an EMBL/GenBank/DDBJ whole genome shotgun (WGS) entry which is preliminary data.</text>
</comment>
<evidence type="ECO:0000313" key="6">
    <source>
        <dbReference type="EMBL" id="RNB77643.1"/>
    </source>
</evidence>
<evidence type="ECO:0000256" key="2">
    <source>
        <dbReference type="ARBA" id="ARBA00022630"/>
    </source>
</evidence>
<protein>
    <submittedName>
        <fullName evidence="6">FAD-dependent oxidoreductase</fullName>
    </submittedName>
</protein>
<dbReference type="GO" id="GO:0008202">
    <property type="term" value="P:steroid metabolic process"/>
    <property type="evidence" value="ECO:0007669"/>
    <property type="project" value="UniProtKB-ARBA"/>
</dbReference>
<dbReference type="InterPro" id="IPR027477">
    <property type="entry name" value="Succ_DH/fumarate_Rdtase_cat_sf"/>
</dbReference>